<proteinExistence type="predicted"/>
<dbReference type="InterPro" id="IPR055080">
    <property type="entry name" value="Gal80p-like_C"/>
</dbReference>
<dbReference type="Gene3D" id="3.40.50.720">
    <property type="entry name" value="NAD(P)-binding Rossmann-like Domain"/>
    <property type="match status" value="1"/>
</dbReference>
<comment type="caution">
    <text evidence="3">The sequence shown here is derived from an EMBL/GenBank/DDBJ whole genome shotgun (WGS) entry which is preliminary data.</text>
</comment>
<dbReference type="RefSeq" id="WP_120464388.1">
    <property type="nucleotide sequence ID" value="NZ_BMIW01000031.1"/>
</dbReference>
<dbReference type="InterPro" id="IPR036291">
    <property type="entry name" value="NAD(P)-bd_dom_sf"/>
</dbReference>
<accession>A0ABQ1W476</accession>
<evidence type="ECO:0000313" key="3">
    <source>
        <dbReference type="EMBL" id="GGG11228.1"/>
    </source>
</evidence>
<dbReference type="InterPro" id="IPR051317">
    <property type="entry name" value="Gfo/Idh/MocA_oxidoreduct"/>
</dbReference>
<keyword evidence="4" id="KW-1185">Reference proteome</keyword>
<gene>
    <name evidence="3" type="ORF">GCM10010913_36280</name>
</gene>
<feature type="domain" description="Gal80p-like C-terminal" evidence="2">
    <location>
        <begin position="138"/>
        <end position="272"/>
    </location>
</feature>
<dbReference type="Gene3D" id="3.30.360.10">
    <property type="entry name" value="Dihydrodipicolinate Reductase, domain 2"/>
    <property type="match status" value="1"/>
</dbReference>
<dbReference type="Proteomes" id="UP000608420">
    <property type="component" value="Unassembled WGS sequence"/>
</dbReference>
<evidence type="ECO:0000259" key="1">
    <source>
        <dbReference type="Pfam" id="PF01408"/>
    </source>
</evidence>
<evidence type="ECO:0000259" key="2">
    <source>
        <dbReference type="Pfam" id="PF22685"/>
    </source>
</evidence>
<organism evidence="3 4">
    <name type="scientific">Paenibacillus aceti</name>
    <dbReference type="NCBI Taxonomy" id="1820010"/>
    <lineage>
        <taxon>Bacteria</taxon>
        <taxon>Bacillati</taxon>
        <taxon>Bacillota</taxon>
        <taxon>Bacilli</taxon>
        <taxon>Bacillales</taxon>
        <taxon>Paenibacillaceae</taxon>
        <taxon>Paenibacillus</taxon>
    </lineage>
</organism>
<sequence>MHHVQKIKVGIIGGSIRNRWASSTHIPALLQSGLHEITAIATTNMASAQEAAKQLGHVAAYDDYTKMLESSHVDMAIVSVKAPYHRDIVMDAIRANKHIYCEWPLAVTKSEVDEIMAQIRRSPVRHAIGLQSRQADEVKRVKEMIDQQEIGRILSVNLKSSTQAKGNWVDSGSSYILERGNGATLLTINGGHALDLVSYLLGSFTEVQASHHTHYTEARITDQECSIHKNIEDQYLIQGKINLHIPISIHLQGGAYPQFRLEIQGERGVIQLVQNRSIGHPQYGGLSLSLVKYDSSQSIATSQPDDFKVVMEDRKEFPLTNVLRAHQSFASEILSNVDSPKTPDFHYAAYLHQLIAAIEESARTGVRIPITATMG</sequence>
<feature type="domain" description="Gfo/Idh/MocA-like oxidoreductase N-terminal" evidence="1">
    <location>
        <begin position="7"/>
        <end position="125"/>
    </location>
</feature>
<dbReference type="InterPro" id="IPR000683">
    <property type="entry name" value="Gfo/Idh/MocA-like_OxRdtase_N"/>
</dbReference>
<dbReference type="SUPFAM" id="SSF51735">
    <property type="entry name" value="NAD(P)-binding Rossmann-fold domains"/>
    <property type="match status" value="1"/>
</dbReference>
<evidence type="ECO:0000313" key="4">
    <source>
        <dbReference type="Proteomes" id="UP000608420"/>
    </source>
</evidence>
<dbReference type="EMBL" id="BMIW01000031">
    <property type="protein sequence ID" value="GGG11228.1"/>
    <property type="molecule type" value="Genomic_DNA"/>
</dbReference>
<name>A0ABQ1W476_9BACL</name>
<dbReference type="SUPFAM" id="SSF55347">
    <property type="entry name" value="Glyceraldehyde-3-phosphate dehydrogenase-like, C-terminal domain"/>
    <property type="match status" value="1"/>
</dbReference>
<dbReference type="PANTHER" id="PTHR43708:SF1">
    <property type="entry name" value="GALACTOSE_LACTOSE METABOLISM REGULATORY PROTEIN GAL80"/>
    <property type="match status" value="1"/>
</dbReference>
<dbReference type="PANTHER" id="PTHR43708">
    <property type="entry name" value="CONSERVED EXPRESSED OXIDOREDUCTASE (EUROFUNG)"/>
    <property type="match status" value="1"/>
</dbReference>
<dbReference type="Pfam" id="PF01408">
    <property type="entry name" value="GFO_IDH_MocA"/>
    <property type="match status" value="1"/>
</dbReference>
<protein>
    <submittedName>
        <fullName evidence="3">Oxidoreductase</fullName>
    </submittedName>
</protein>
<reference evidence="4" key="1">
    <citation type="journal article" date="2019" name="Int. J. Syst. Evol. Microbiol.">
        <title>The Global Catalogue of Microorganisms (GCM) 10K type strain sequencing project: providing services to taxonomists for standard genome sequencing and annotation.</title>
        <authorList>
            <consortium name="The Broad Institute Genomics Platform"/>
            <consortium name="The Broad Institute Genome Sequencing Center for Infectious Disease"/>
            <person name="Wu L."/>
            <person name="Ma J."/>
        </authorList>
    </citation>
    <scope>NUCLEOTIDE SEQUENCE [LARGE SCALE GENOMIC DNA]</scope>
    <source>
        <strain evidence="4">CGMCC 1.15420</strain>
    </source>
</reference>
<dbReference type="Pfam" id="PF22685">
    <property type="entry name" value="Gal80p_C-like"/>
    <property type="match status" value="1"/>
</dbReference>